<dbReference type="SUPFAM" id="SSF46785">
    <property type="entry name" value="Winged helix' DNA-binding domain"/>
    <property type="match status" value="1"/>
</dbReference>
<evidence type="ECO:0000256" key="2">
    <source>
        <dbReference type="ARBA" id="ARBA00023125"/>
    </source>
</evidence>
<feature type="domain" description="HTH deoR-type" evidence="4">
    <location>
        <begin position="3"/>
        <end position="58"/>
    </location>
</feature>
<dbReference type="SMART" id="SM01134">
    <property type="entry name" value="DeoRC"/>
    <property type="match status" value="1"/>
</dbReference>
<evidence type="ECO:0000313" key="5">
    <source>
        <dbReference type="EMBL" id="XBW07722.1"/>
    </source>
</evidence>
<evidence type="ECO:0000259" key="4">
    <source>
        <dbReference type="PROSITE" id="PS51000"/>
    </source>
</evidence>
<gene>
    <name evidence="5" type="ORF">SAC06_08745</name>
</gene>
<evidence type="ECO:0000256" key="1">
    <source>
        <dbReference type="ARBA" id="ARBA00023015"/>
    </source>
</evidence>
<dbReference type="PANTHER" id="PTHR30363:SF44">
    <property type="entry name" value="AGA OPERON TRANSCRIPTIONAL REPRESSOR-RELATED"/>
    <property type="match status" value="1"/>
</dbReference>
<dbReference type="PRINTS" id="PR00037">
    <property type="entry name" value="HTHLACR"/>
</dbReference>
<dbReference type="InterPro" id="IPR018356">
    <property type="entry name" value="Tscrpt_reg_HTH_DeoR_CS"/>
</dbReference>
<dbReference type="GO" id="GO:0003700">
    <property type="term" value="F:DNA-binding transcription factor activity"/>
    <property type="evidence" value="ECO:0007669"/>
    <property type="project" value="InterPro"/>
</dbReference>
<dbReference type="PANTHER" id="PTHR30363">
    <property type="entry name" value="HTH-TYPE TRANSCRIPTIONAL REGULATOR SRLR-RELATED"/>
    <property type="match status" value="1"/>
</dbReference>
<dbReference type="SUPFAM" id="SSF100950">
    <property type="entry name" value="NagB/RpiA/CoA transferase-like"/>
    <property type="match status" value="1"/>
</dbReference>
<dbReference type="InterPro" id="IPR036390">
    <property type="entry name" value="WH_DNA-bd_sf"/>
</dbReference>
<keyword evidence="2 5" id="KW-0238">DNA-binding</keyword>
<protein>
    <submittedName>
        <fullName evidence="5">DeoR/GlpR family DNA-binding transcription regulator</fullName>
    </submittedName>
</protein>
<dbReference type="RefSeq" id="WP_350257925.1">
    <property type="nucleotide sequence ID" value="NZ_CP138335.1"/>
</dbReference>
<evidence type="ECO:0000256" key="3">
    <source>
        <dbReference type="ARBA" id="ARBA00023163"/>
    </source>
</evidence>
<dbReference type="KEGG" id="sapp:SAC06_08745"/>
<dbReference type="InterPro" id="IPR014036">
    <property type="entry name" value="DeoR-like_C"/>
</dbReference>
<dbReference type="Pfam" id="PF00455">
    <property type="entry name" value="DeoRC"/>
    <property type="match status" value="1"/>
</dbReference>
<keyword evidence="1" id="KW-0805">Transcription regulation</keyword>
<dbReference type="PROSITE" id="PS51000">
    <property type="entry name" value="HTH_DEOR_2"/>
    <property type="match status" value="1"/>
</dbReference>
<organism evidence="5">
    <name type="scientific">Scrofimicrobium appendicitidis</name>
    <dbReference type="NCBI Taxonomy" id="3079930"/>
    <lineage>
        <taxon>Bacteria</taxon>
        <taxon>Bacillati</taxon>
        <taxon>Actinomycetota</taxon>
        <taxon>Actinomycetes</taxon>
        <taxon>Actinomycetales</taxon>
        <taxon>Actinomycetaceae</taxon>
        <taxon>Scrofimicrobium</taxon>
    </lineage>
</organism>
<dbReference type="EMBL" id="CP138335">
    <property type="protein sequence ID" value="XBW07722.1"/>
    <property type="molecule type" value="Genomic_DNA"/>
</dbReference>
<dbReference type="InterPro" id="IPR037171">
    <property type="entry name" value="NagB/RpiA_transferase-like"/>
</dbReference>
<dbReference type="Pfam" id="PF08220">
    <property type="entry name" value="HTH_DeoR"/>
    <property type="match status" value="1"/>
</dbReference>
<name>A0AAU7V8X0_9ACTO</name>
<dbReference type="Gene3D" id="1.10.10.10">
    <property type="entry name" value="Winged helix-like DNA-binding domain superfamily/Winged helix DNA-binding domain"/>
    <property type="match status" value="1"/>
</dbReference>
<reference evidence="5" key="1">
    <citation type="submission" date="2023-11" db="EMBL/GenBank/DDBJ databases">
        <title>Scrofimicrobium hongkongense sp. nov., isolated from a patient with peritonitis.</title>
        <authorList>
            <person name="Lao H.Y."/>
            <person name="Wong A.Y.P."/>
            <person name="Ng T.L."/>
            <person name="Wong R.Y.L."/>
            <person name="Yau M.C.Y."/>
            <person name="Lam J.Y.W."/>
            <person name="Siu G.K.H."/>
        </authorList>
    </citation>
    <scope>NUCLEOTIDE SEQUENCE</scope>
    <source>
        <strain evidence="5">R131</strain>
    </source>
</reference>
<dbReference type="InterPro" id="IPR050313">
    <property type="entry name" value="Carb_Metab_HTH_regulators"/>
</dbReference>
<accession>A0AAU7V8X0</accession>
<dbReference type="AlphaFoldDB" id="A0AAU7V8X0"/>
<dbReference type="SMART" id="SM00420">
    <property type="entry name" value="HTH_DEOR"/>
    <property type="match status" value="1"/>
</dbReference>
<keyword evidence="3" id="KW-0804">Transcription</keyword>
<dbReference type="InterPro" id="IPR036388">
    <property type="entry name" value="WH-like_DNA-bd_sf"/>
</dbReference>
<dbReference type="Gene3D" id="3.40.50.1360">
    <property type="match status" value="1"/>
</dbReference>
<dbReference type="GO" id="GO:0003677">
    <property type="term" value="F:DNA binding"/>
    <property type="evidence" value="ECO:0007669"/>
    <property type="project" value="UniProtKB-KW"/>
</dbReference>
<dbReference type="InterPro" id="IPR001034">
    <property type="entry name" value="DeoR_HTH"/>
</dbReference>
<sequence>MIPAQRQARILEHIRRQGGVSVGALAAELSVSPSTIRRDLNHLDREGVLRRVRGGGTIETDPTPFKDVASVAGAEREALGRLAADLVEDRQVVLLDIGTTVAMVARHLRDRPVTVVTASLAVVDELRDSSVTEVIVLGGVLRPSYLSLVGPMTQGALDYLAADVAFLGTSGIAPDLTVLDTTGTEVPIKQAIMRKSARNYLLAIADKFPGSGLLPVCSATEFDAVLTTADPEIETLRLLRSTTTEVITP</sequence>
<dbReference type="PROSITE" id="PS00894">
    <property type="entry name" value="HTH_DEOR_1"/>
    <property type="match status" value="1"/>
</dbReference>
<proteinExistence type="predicted"/>